<dbReference type="NCBIfam" id="TIGR02159">
    <property type="entry name" value="PA_CoA_Oxy4"/>
    <property type="match status" value="1"/>
</dbReference>
<dbReference type="Proteomes" id="UP001164693">
    <property type="component" value="Chromosome"/>
</dbReference>
<dbReference type="InterPro" id="IPR052339">
    <property type="entry name" value="Fe-S_Maturation_MIP18"/>
</dbReference>
<feature type="domain" description="PaaD zinc beta ribbon" evidence="2">
    <location>
        <begin position="120"/>
        <end position="164"/>
    </location>
</feature>
<proteinExistence type="predicted"/>
<dbReference type="Pfam" id="PF23451">
    <property type="entry name" value="Zn_ribbon_PaaD"/>
    <property type="match status" value="1"/>
</dbReference>
<dbReference type="Pfam" id="PF01883">
    <property type="entry name" value="FeS_assembly_P"/>
    <property type="match status" value="1"/>
</dbReference>
<protein>
    <submittedName>
        <fullName evidence="3">Phenylacetate-CoA oxygenase subunit PaaJ</fullName>
    </submittedName>
</protein>
<accession>A0ABY7JXE4</accession>
<dbReference type="PANTHER" id="PTHR42831:SF3">
    <property type="entry name" value="1,2-PHENYLACETYL-COA EPOXIDASE, SUBUNIT D-RELATED"/>
    <property type="match status" value="1"/>
</dbReference>
<evidence type="ECO:0000259" key="1">
    <source>
        <dbReference type="Pfam" id="PF01883"/>
    </source>
</evidence>
<organism evidence="3 4">
    <name type="scientific">Jatrophihabitans cynanchi</name>
    <dbReference type="NCBI Taxonomy" id="2944128"/>
    <lineage>
        <taxon>Bacteria</taxon>
        <taxon>Bacillati</taxon>
        <taxon>Actinomycetota</taxon>
        <taxon>Actinomycetes</taxon>
        <taxon>Jatrophihabitantales</taxon>
        <taxon>Jatrophihabitantaceae</taxon>
        <taxon>Jatrophihabitans</taxon>
    </lineage>
</organism>
<name>A0ABY7JXE4_9ACTN</name>
<dbReference type="InterPro" id="IPR011883">
    <property type="entry name" value="PaaD-like"/>
</dbReference>
<dbReference type="PANTHER" id="PTHR42831">
    <property type="entry name" value="FE-S PROTEIN MATURATION AUXILIARY FACTOR YITW"/>
    <property type="match status" value="1"/>
</dbReference>
<dbReference type="Gene3D" id="3.30.300.130">
    <property type="entry name" value="Fe-S cluster assembly (FSCA)"/>
    <property type="match status" value="1"/>
</dbReference>
<reference evidence="3" key="1">
    <citation type="submission" date="2022-05" db="EMBL/GenBank/DDBJ databases">
        <title>Jatrophihabitans sp. SB3-54 whole genome sequence.</title>
        <authorList>
            <person name="Suh M.K."/>
            <person name="Eom M.K."/>
            <person name="Kim J.S."/>
            <person name="Kim H.S."/>
            <person name="Do H.E."/>
            <person name="Shin Y.K."/>
            <person name="Lee J.-S."/>
        </authorList>
    </citation>
    <scope>NUCLEOTIDE SEQUENCE</scope>
    <source>
        <strain evidence="3">SB3-54</strain>
    </source>
</reference>
<evidence type="ECO:0000313" key="3">
    <source>
        <dbReference type="EMBL" id="WAX55987.1"/>
    </source>
</evidence>
<feature type="domain" description="MIP18 family-like" evidence="1">
    <location>
        <begin position="16"/>
        <end position="68"/>
    </location>
</feature>
<keyword evidence="4" id="KW-1185">Reference proteome</keyword>
<dbReference type="InterPro" id="IPR056572">
    <property type="entry name" value="Zn_ribbon_PaaD"/>
</dbReference>
<dbReference type="SUPFAM" id="SSF117916">
    <property type="entry name" value="Fe-S cluster assembly (FSCA) domain-like"/>
    <property type="match status" value="1"/>
</dbReference>
<dbReference type="InterPro" id="IPR034904">
    <property type="entry name" value="FSCA_dom_sf"/>
</dbReference>
<sequence length="166" mass="17759">MVAPALTAWDVAAQTPDPELPMVTVADLGILRSVEQDGDRVVVTITPTYSGCPAMREIGADLRHRLQQAGYAEVEVRTELAPAWTSDWITADGRRKLAGAGIAPPHSAPARHGPAPLNLGLTRRAVQCPQCGSANTERSADFGSTACKALYRCADCSEPFEYVKEI</sequence>
<dbReference type="InterPro" id="IPR002744">
    <property type="entry name" value="MIP18-like"/>
</dbReference>
<evidence type="ECO:0000313" key="4">
    <source>
        <dbReference type="Proteomes" id="UP001164693"/>
    </source>
</evidence>
<gene>
    <name evidence="3" type="primary">paaJ</name>
    <name evidence="3" type="ORF">M6B22_15780</name>
</gene>
<evidence type="ECO:0000259" key="2">
    <source>
        <dbReference type="Pfam" id="PF23451"/>
    </source>
</evidence>
<dbReference type="EMBL" id="CP097463">
    <property type="protein sequence ID" value="WAX55987.1"/>
    <property type="molecule type" value="Genomic_DNA"/>
</dbReference>